<feature type="active site" description="Proton donor" evidence="4">
    <location>
        <position position="8"/>
    </location>
</feature>
<sequence length="189" mass="22347">MRLGFDIDDTLIQLREHAFVLYKQELQQHVTDDAFRAIKRVEIHEPFGLTDEEGSALWQRMNEQVYFTNCPAYEGAKELLWQLKQDGHDIFYITARPVDSCMRTRQWMIDAGFPVDEGHFYCGMADDEKLAIIAELDLDVYVDDKPKILHSLKALRTISVLRDQPYNREEPFERIVHWSEFMKYVTVEK</sequence>
<dbReference type="RefSeq" id="WP_066464065.1">
    <property type="nucleotide sequence ID" value="NZ_MATO01000034.1"/>
</dbReference>
<evidence type="ECO:0000313" key="6">
    <source>
        <dbReference type="Proteomes" id="UP000093482"/>
    </source>
</evidence>
<accession>A0A1C0YU66</accession>
<dbReference type="PANTHER" id="PTHR35134:SF2">
    <property type="entry name" value="NUCLEOTIDASE YQFW-RELATED"/>
    <property type="match status" value="1"/>
</dbReference>
<dbReference type="InterPro" id="IPR010708">
    <property type="entry name" value="5'(3')-deoxyribonucleotidase"/>
</dbReference>
<dbReference type="SUPFAM" id="SSF56784">
    <property type="entry name" value="HAD-like"/>
    <property type="match status" value="1"/>
</dbReference>
<evidence type="ECO:0000256" key="4">
    <source>
        <dbReference type="PIRSR" id="PIRSR610708-1"/>
    </source>
</evidence>
<dbReference type="InterPro" id="IPR052419">
    <property type="entry name" value="5_3-deoxyribonucleotidase-like"/>
</dbReference>
<reference evidence="5 6" key="1">
    <citation type="submission" date="2016-07" db="EMBL/GenBank/DDBJ databases">
        <title>Caryophanon latum genome sequencing.</title>
        <authorList>
            <person name="Verma A."/>
            <person name="Pal Y."/>
            <person name="Krishnamurthi S."/>
        </authorList>
    </citation>
    <scope>NUCLEOTIDE SEQUENCE [LARGE SCALE GENOMIC DNA]</scope>
    <source>
        <strain evidence="5 6">DSM 14151</strain>
    </source>
</reference>
<keyword evidence="2 3" id="KW-0378">Hydrolase</keyword>
<dbReference type="EC" id="3.1.3.-" evidence="3"/>
<dbReference type="Gene3D" id="3.40.50.1000">
    <property type="entry name" value="HAD superfamily/HAD-like"/>
    <property type="match status" value="1"/>
</dbReference>
<protein>
    <recommendedName>
        <fullName evidence="3">Nucleotidase</fullName>
        <ecNumber evidence="3">3.1.3.-</ecNumber>
    </recommendedName>
</protein>
<comment type="caution">
    <text evidence="5">The sequence shown here is derived from an EMBL/GenBank/DDBJ whole genome shotgun (WGS) entry which is preliminary data.</text>
</comment>
<dbReference type="InterPro" id="IPR009206">
    <property type="entry name" value="Nucleotidase_putative"/>
</dbReference>
<keyword evidence="6" id="KW-1185">Reference proteome</keyword>
<comment type="similarity">
    <text evidence="1 3">Belongs to the 5'(3')-deoxyribonucleotidase family.</text>
</comment>
<evidence type="ECO:0000256" key="1">
    <source>
        <dbReference type="ARBA" id="ARBA00009589"/>
    </source>
</evidence>
<dbReference type="PANTHER" id="PTHR35134">
    <property type="entry name" value="NUCLEOTIDASE YQFW-RELATED"/>
    <property type="match status" value="1"/>
</dbReference>
<dbReference type="Proteomes" id="UP000093482">
    <property type="component" value="Unassembled WGS sequence"/>
</dbReference>
<dbReference type="OrthoDB" id="573782at2"/>
<dbReference type="GO" id="GO:0008253">
    <property type="term" value="F:5'-nucleotidase activity"/>
    <property type="evidence" value="ECO:0007669"/>
    <property type="project" value="InterPro"/>
</dbReference>
<name>A0A1C0YU66_9BACL</name>
<dbReference type="PIRSF" id="PIRSF021362">
    <property type="entry name" value="UCP021362_HAD"/>
    <property type="match status" value="1"/>
</dbReference>
<gene>
    <name evidence="5" type="ORF">A6K76_01310</name>
</gene>
<organism evidence="5 6">
    <name type="scientific">Caryophanon latum</name>
    <dbReference type="NCBI Taxonomy" id="33977"/>
    <lineage>
        <taxon>Bacteria</taxon>
        <taxon>Bacillati</taxon>
        <taxon>Bacillota</taxon>
        <taxon>Bacilli</taxon>
        <taxon>Bacillales</taxon>
        <taxon>Caryophanaceae</taxon>
        <taxon>Caryophanon</taxon>
    </lineage>
</organism>
<evidence type="ECO:0000256" key="2">
    <source>
        <dbReference type="ARBA" id="ARBA00022801"/>
    </source>
</evidence>
<dbReference type="InterPro" id="IPR036412">
    <property type="entry name" value="HAD-like_sf"/>
</dbReference>
<dbReference type="AlphaFoldDB" id="A0A1C0YU66"/>
<feature type="active site" description="Nucleophile" evidence="4">
    <location>
        <position position="6"/>
    </location>
</feature>
<evidence type="ECO:0000256" key="3">
    <source>
        <dbReference type="PIRNR" id="PIRNR021362"/>
    </source>
</evidence>
<dbReference type="GO" id="GO:0009264">
    <property type="term" value="P:deoxyribonucleotide catabolic process"/>
    <property type="evidence" value="ECO:0007669"/>
    <property type="project" value="InterPro"/>
</dbReference>
<dbReference type="InterPro" id="IPR023214">
    <property type="entry name" value="HAD_sf"/>
</dbReference>
<dbReference type="Pfam" id="PF06941">
    <property type="entry name" value="NT5C"/>
    <property type="match status" value="1"/>
</dbReference>
<proteinExistence type="inferred from homology"/>
<evidence type="ECO:0000313" key="5">
    <source>
        <dbReference type="EMBL" id="OCS90718.1"/>
    </source>
</evidence>
<dbReference type="EMBL" id="MATO01000034">
    <property type="protein sequence ID" value="OCS90718.1"/>
    <property type="molecule type" value="Genomic_DNA"/>
</dbReference>